<protein>
    <submittedName>
        <fullName evidence="2">Purine-binding chemotaxis protein CheW</fullName>
    </submittedName>
</protein>
<dbReference type="Proteomes" id="UP000530424">
    <property type="component" value="Unassembled WGS sequence"/>
</dbReference>
<organism evidence="2 3">
    <name type="scientific">Nocardioides thalensis</name>
    <dbReference type="NCBI Taxonomy" id="1914755"/>
    <lineage>
        <taxon>Bacteria</taxon>
        <taxon>Bacillati</taxon>
        <taxon>Actinomycetota</taxon>
        <taxon>Actinomycetes</taxon>
        <taxon>Propionibacteriales</taxon>
        <taxon>Nocardioidaceae</taxon>
        <taxon>Nocardioides</taxon>
    </lineage>
</organism>
<sequence>MSTAATLAGTEQFCTFWVDDLFFGVAVDEVQEVLRHQPMTPVPKAHDAVRGLINLRGQIVTAVDLRVRLGLPARPADRLPMNVIVRSGGEVVSFLVDDIGDVIDTGEQSGVVPESAPSNMPATVSAVVQGVRPLPDAILLVLDVDRALDLPQRDADTTTGGTP</sequence>
<keyword evidence="3" id="KW-1185">Reference proteome</keyword>
<dbReference type="InterPro" id="IPR002545">
    <property type="entry name" value="CheW-lke_dom"/>
</dbReference>
<evidence type="ECO:0000259" key="1">
    <source>
        <dbReference type="PROSITE" id="PS50851"/>
    </source>
</evidence>
<dbReference type="SUPFAM" id="SSF50341">
    <property type="entry name" value="CheW-like"/>
    <property type="match status" value="1"/>
</dbReference>
<dbReference type="Gene3D" id="2.30.30.40">
    <property type="entry name" value="SH3 Domains"/>
    <property type="match status" value="1"/>
</dbReference>
<dbReference type="GO" id="GO:0005829">
    <property type="term" value="C:cytosol"/>
    <property type="evidence" value="ECO:0007669"/>
    <property type="project" value="TreeGrafter"/>
</dbReference>
<accession>A0A853BY26</accession>
<evidence type="ECO:0000313" key="2">
    <source>
        <dbReference type="EMBL" id="NYI99850.1"/>
    </source>
</evidence>
<comment type="caution">
    <text evidence="2">The sequence shown here is derived from an EMBL/GenBank/DDBJ whole genome shotgun (WGS) entry which is preliminary data.</text>
</comment>
<dbReference type="RefSeq" id="WP_179666459.1">
    <property type="nucleotide sequence ID" value="NZ_JACCFP010000001.1"/>
</dbReference>
<evidence type="ECO:0000313" key="3">
    <source>
        <dbReference type="Proteomes" id="UP000530424"/>
    </source>
</evidence>
<dbReference type="PANTHER" id="PTHR22617:SF23">
    <property type="entry name" value="CHEMOTAXIS PROTEIN CHEW"/>
    <property type="match status" value="1"/>
</dbReference>
<dbReference type="AlphaFoldDB" id="A0A853BY26"/>
<dbReference type="GO" id="GO:0007165">
    <property type="term" value="P:signal transduction"/>
    <property type="evidence" value="ECO:0007669"/>
    <property type="project" value="InterPro"/>
</dbReference>
<name>A0A853BY26_9ACTN</name>
<dbReference type="Pfam" id="PF01584">
    <property type="entry name" value="CheW"/>
    <property type="match status" value="1"/>
</dbReference>
<proteinExistence type="predicted"/>
<gene>
    <name evidence="2" type="ORF">HNR19_000549</name>
</gene>
<reference evidence="2 3" key="1">
    <citation type="submission" date="2020-07" db="EMBL/GenBank/DDBJ databases">
        <title>Sequencing the genomes of 1000 actinobacteria strains.</title>
        <authorList>
            <person name="Klenk H.-P."/>
        </authorList>
    </citation>
    <scope>NUCLEOTIDE SEQUENCE [LARGE SCALE GENOMIC DNA]</scope>
    <source>
        <strain evidence="2 3">DSM 103833</strain>
    </source>
</reference>
<dbReference type="InterPro" id="IPR036061">
    <property type="entry name" value="CheW-like_dom_sf"/>
</dbReference>
<dbReference type="InterPro" id="IPR039315">
    <property type="entry name" value="CheW"/>
</dbReference>
<dbReference type="PROSITE" id="PS50851">
    <property type="entry name" value="CHEW"/>
    <property type="match status" value="1"/>
</dbReference>
<dbReference type="GO" id="GO:0006935">
    <property type="term" value="P:chemotaxis"/>
    <property type="evidence" value="ECO:0007669"/>
    <property type="project" value="InterPro"/>
</dbReference>
<dbReference type="EMBL" id="JACCFP010000001">
    <property type="protein sequence ID" value="NYI99850.1"/>
    <property type="molecule type" value="Genomic_DNA"/>
</dbReference>
<dbReference type="SMART" id="SM00260">
    <property type="entry name" value="CheW"/>
    <property type="match status" value="1"/>
</dbReference>
<dbReference type="Gene3D" id="2.40.50.180">
    <property type="entry name" value="CheA-289, Domain 4"/>
    <property type="match status" value="1"/>
</dbReference>
<feature type="domain" description="CheW-like" evidence="1">
    <location>
        <begin position="10"/>
        <end position="153"/>
    </location>
</feature>
<dbReference type="PANTHER" id="PTHR22617">
    <property type="entry name" value="CHEMOTAXIS SENSOR HISTIDINE KINASE-RELATED"/>
    <property type="match status" value="1"/>
</dbReference>